<feature type="compositionally biased region" description="Acidic residues" evidence="6">
    <location>
        <begin position="347"/>
        <end position="356"/>
    </location>
</feature>
<dbReference type="GO" id="GO:0000724">
    <property type="term" value="P:double-strand break repair via homologous recombination"/>
    <property type="evidence" value="ECO:0007669"/>
    <property type="project" value="TreeGrafter"/>
</dbReference>
<evidence type="ECO:0000256" key="1">
    <source>
        <dbReference type="ARBA" id="ARBA00004123"/>
    </source>
</evidence>
<evidence type="ECO:0000256" key="4">
    <source>
        <dbReference type="ARBA" id="ARBA00023242"/>
    </source>
</evidence>
<dbReference type="GO" id="GO:0003684">
    <property type="term" value="F:damaged DNA binding"/>
    <property type="evidence" value="ECO:0007669"/>
    <property type="project" value="TreeGrafter"/>
</dbReference>
<feature type="domain" description="FHA" evidence="7">
    <location>
        <begin position="21"/>
        <end position="84"/>
    </location>
</feature>
<feature type="compositionally biased region" description="Basic and acidic residues" evidence="6">
    <location>
        <begin position="357"/>
        <end position="380"/>
    </location>
</feature>
<dbReference type="AlphaFoldDB" id="A0AAV9I8U8"/>
<dbReference type="GO" id="GO:0030870">
    <property type="term" value="C:Mre11 complex"/>
    <property type="evidence" value="ECO:0007669"/>
    <property type="project" value="InterPro"/>
</dbReference>
<evidence type="ECO:0000256" key="2">
    <source>
        <dbReference type="ARBA" id="ARBA00022763"/>
    </source>
</evidence>
<evidence type="ECO:0000256" key="5">
    <source>
        <dbReference type="ARBA" id="ARBA00044757"/>
    </source>
</evidence>
<gene>
    <name evidence="8" type="ORF">GAYE_SCF00G1705</name>
</gene>
<comment type="similarity">
    <text evidence="5">Belongs to the Nibrin family.</text>
</comment>
<protein>
    <recommendedName>
        <fullName evidence="7">FHA domain-containing protein</fullName>
    </recommendedName>
</protein>
<dbReference type="EMBL" id="JANCYU010000020">
    <property type="protein sequence ID" value="KAK4523809.1"/>
    <property type="molecule type" value="Genomic_DNA"/>
</dbReference>
<dbReference type="PROSITE" id="PS50006">
    <property type="entry name" value="FHA_DOMAIN"/>
    <property type="match status" value="1"/>
</dbReference>
<dbReference type="Pfam" id="PF00498">
    <property type="entry name" value="FHA"/>
    <property type="match status" value="1"/>
</dbReference>
<dbReference type="SUPFAM" id="SSF49879">
    <property type="entry name" value="SMAD/FHA domain"/>
    <property type="match status" value="1"/>
</dbReference>
<dbReference type="PANTHER" id="PTHR12162:SF0">
    <property type="entry name" value="NIBRIN"/>
    <property type="match status" value="1"/>
</dbReference>
<comment type="subcellular location">
    <subcellularLocation>
        <location evidence="1">Nucleus</location>
    </subcellularLocation>
</comment>
<evidence type="ECO:0000313" key="8">
    <source>
        <dbReference type="EMBL" id="KAK4523809.1"/>
    </source>
</evidence>
<dbReference type="Gene3D" id="2.60.200.20">
    <property type="match status" value="1"/>
</dbReference>
<keyword evidence="4" id="KW-0539">Nucleus</keyword>
<organism evidence="8 9">
    <name type="scientific">Galdieria yellowstonensis</name>
    <dbReference type="NCBI Taxonomy" id="3028027"/>
    <lineage>
        <taxon>Eukaryota</taxon>
        <taxon>Rhodophyta</taxon>
        <taxon>Bangiophyceae</taxon>
        <taxon>Galdieriales</taxon>
        <taxon>Galdieriaceae</taxon>
        <taxon>Galdieria</taxon>
    </lineage>
</organism>
<sequence>MWYIEFLTSSPIQEYNFPLRFWIGGVKSGIKSLGRKANIRLSSPNASRLHATLQVQQVEENEGEEYLLVTDQSSYGTFVARAQNNMDTDSLTVEKLEKGTPVRLNPGDRIAFGKPGAWYIVGKENWVIYADNNMPEKEYQLLTETADQVGLKLTDQWKQNISAALFHEWTISPWQCLALIENIPVVHFAWVDRLKQVVLHSAEQVGLVTVAELAASYTQIPGTEGYFPRRSDVFTKEQVSSIVPNIHRKDLFSNKKFCLHCNEHREAWELVVVSAGGEVVHNAQEANYVVVSSEKMNDNCGRKHVSLYQITLALLLATTRPLETYNLEKRATPSPTKQVICQHSDAETDDEGEKESEDFKENCDVNKEQQKPSREETEKNERIPCGVWVKRYRSQSPSYNEQMKASHNNISFIQVSYPEKLPRCQRPKRRPRTISRHEMNVVHHVA</sequence>
<name>A0AAV9I8U8_9RHOD</name>
<evidence type="ECO:0000259" key="7">
    <source>
        <dbReference type="PROSITE" id="PS50006"/>
    </source>
</evidence>
<reference evidence="8 9" key="1">
    <citation type="submission" date="2022-07" db="EMBL/GenBank/DDBJ databases">
        <title>Genome-wide signatures of adaptation to extreme environments.</title>
        <authorList>
            <person name="Cho C.H."/>
            <person name="Yoon H.S."/>
        </authorList>
    </citation>
    <scope>NUCLEOTIDE SEQUENCE [LARGE SCALE GENOMIC DNA]</scope>
    <source>
        <strain evidence="8 9">108.79 E11</strain>
    </source>
</reference>
<evidence type="ECO:0000256" key="6">
    <source>
        <dbReference type="SAM" id="MobiDB-lite"/>
    </source>
</evidence>
<dbReference type="InterPro" id="IPR000253">
    <property type="entry name" value="FHA_dom"/>
</dbReference>
<comment type="caution">
    <text evidence="8">The sequence shown here is derived from an EMBL/GenBank/DDBJ whole genome shotgun (WGS) entry which is preliminary data.</text>
</comment>
<keyword evidence="3" id="KW-0234">DNA repair</keyword>
<feature type="region of interest" description="Disordered" evidence="6">
    <location>
        <begin position="327"/>
        <end position="380"/>
    </location>
</feature>
<dbReference type="GO" id="GO:0007095">
    <property type="term" value="P:mitotic G2 DNA damage checkpoint signaling"/>
    <property type="evidence" value="ECO:0007669"/>
    <property type="project" value="InterPro"/>
</dbReference>
<evidence type="ECO:0000313" key="9">
    <source>
        <dbReference type="Proteomes" id="UP001300502"/>
    </source>
</evidence>
<dbReference type="InterPro" id="IPR040227">
    <property type="entry name" value="Nibrin-rel"/>
</dbReference>
<dbReference type="InterPro" id="IPR008984">
    <property type="entry name" value="SMAD_FHA_dom_sf"/>
</dbReference>
<keyword evidence="9" id="KW-1185">Reference proteome</keyword>
<dbReference type="PANTHER" id="PTHR12162">
    <property type="entry name" value="NIBRIN-RELATED"/>
    <property type="match status" value="1"/>
</dbReference>
<dbReference type="Proteomes" id="UP001300502">
    <property type="component" value="Unassembled WGS sequence"/>
</dbReference>
<keyword evidence="2" id="KW-0227">DNA damage</keyword>
<evidence type="ECO:0000256" key="3">
    <source>
        <dbReference type="ARBA" id="ARBA00023204"/>
    </source>
</evidence>
<proteinExistence type="inferred from homology"/>
<accession>A0AAV9I8U8</accession>